<dbReference type="GO" id="GO:0003677">
    <property type="term" value="F:DNA binding"/>
    <property type="evidence" value="ECO:0007669"/>
    <property type="project" value="UniProtKB-KW"/>
</dbReference>
<evidence type="ECO:0000256" key="2">
    <source>
        <dbReference type="ARBA" id="ARBA00023125"/>
    </source>
</evidence>
<dbReference type="SUPFAM" id="SSF75516">
    <property type="entry name" value="Pheromone-binding domain of LuxR-like quorum-sensing transcription factors"/>
    <property type="match status" value="1"/>
</dbReference>
<dbReference type="KEGG" id="sinb:SIDU_16620"/>
<name>A0A1L5BT90_SPHIB</name>
<dbReference type="GO" id="GO:0006355">
    <property type="term" value="P:regulation of DNA-templated transcription"/>
    <property type="evidence" value="ECO:0007669"/>
    <property type="project" value="InterPro"/>
</dbReference>
<dbReference type="InterPro" id="IPR005143">
    <property type="entry name" value="TF_LuxR_autoind-bd_dom"/>
</dbReference>
<sequence>MDYPAAVTDRLVEQGLFRRDPVVRACLHAVTAFLWSDLPDMLTLDRGDRESLAFGAREGLNEGITVPFVHLGDAIGSCTFAGTNRPDRSGIYLGAAQMIGVFAFQAARRLVGAATPIPRSPRLHPRPRDCVVLAGRGLSNKEIARALALTPRTVDGYLTAARRLFGVHDRTELVITAVLAGEVGLDELRRRQPE</sequence>
<dbReference type="Pfam" id="PF00196">
    <property type="entry name" value="GerE"/>
    <property type="match status" value="1"/>
</dbReference>
<dbReference type="Gene3D" id="3.30.450.80">
    <property type="entry name" value="Transcription factor LuxR-like, autoinducer-binding domain"/>
    <property type="match status" value="1"/>
</dbReference>
<dbReference type="Gene3D" id="1.10.10.10">
    <property type="entry name" value="Winged helix-like DNA-binding domain superfamily/Winged helix DNA-binding domain"/>
    <property type="match status" value="1"/>
</dbReference>
<reference evidence="5 6" key="1">
    <citation type="journal article" date="2012" name="J. Bacteriol.">
        <title>Genome sequence of Sphingobium indicum B90A, a hexachlorocyclohexane-degrading bacterium.</title>
        <authorList>
            <person name="Anand S."/>
            <person name="Sangwan N."/>
            <person name="Lata P."/>
            <person name="Kaur J."/>
            <person name="Dua A."/>
            <person name="Singh A.K."/>
            <person name="Verma M."/>
            <person name="Kaur J."/>
            <person name="Khurana J.P."/>
            <person name="Khurana P."/>
            <person name="Mathur S."/>
            <person name="Lal R."/>
        </authorList>
    </citation>
    <scope>NUCLEOTIDE SEQUENCE [LARGE SCALE GENOMIC DNA]</scope>
    <source>
        <strain evidence="6">DSM 16412 / CCM 7286 / MTCC 6364 / B90A</strain>
    </source>
</reference>
<dbReference type="EMBL" id="CP013070">
    <property type="protein sequence ID" value="APL96002.1"/>
    <property type="molecule type" value="Genomic_DNA"/>
</dbReference>
<dbReference type="CDD" id="cd06170">
    <property type="entry name" value="LuxR_C_like"/>
    <property type="match status" value="1"/>
</dbReference>
<evidence type="ECO:0000259" key="4">
    <source>
        <dbReference type="PROSITE" id="PS50043"/>
    </source>
</evidence>
<dbReference type="InterPro" id="IPR016032">
    <property type="entry name" value="Sig_transdc_resp-reg_C-effctor"/>
</dbReference>
<keyword evidence="1" id="KW-0805">Transcription regulation</keyword>
<dbReference type="InterPro" id="IPR036693">
    <property type="entry name" value="TF_LuxR_autoind-bd_dom_sf"/>
</dbReference>
<dbReference type="Proteomes" id="UP000004550">
    <property type="component" value="Chromosome"/>
</dbReference>
<dbReference type="Pfam" id="PF03472">
    <property type="entry name" value="Autoind_bind"/>
    <property type="match status" value="1"/>
</dbReference>
<gene>
    <name evidence="5" type="ORF">SIDU_16620</name>
</gene>
<dbReference type="SUPFAM" id="SSF46894">
    <property type="entry name" value="C-terminal effector domain of the bipartite response regulators"/>
    <property type="match status" value="1"/>
</dbReference>
<evidence type="ECO:0000256" key="1">
    <source>
        <dbReference type="ARBA" id="ARBA00023015"/>
    </source>
</evidence>
<protein>
    <submittedName>
        <fullName evidence="5">LuxR family transcriptional regulator</fullName>
    </submittedName>
</protein>
<dbReference type="InterPro" id="IPR036388">
    <property type="entry name" value="WH-like_DNA-bd_sf"/>
</dbReference>
<feature type="domain" description="HTH luxR-type" evidence="4">
    <location>
        <begin position="116"/>
        <end position="181"/>
    </location>
</feature>
<organism evidence="5 6">
    <name type="scientific">Sphingobium indicum (strain DSM 16412 / CCM 7286 / MTCC 6364 / B90A)</name>
    <dbReference type="NCBI Taxonomy" id="861109"/>
    <lineage>
        <taxon>Bacteria</taxon>
        <taxon>Pseudomonadati</taxon>
        <taxon>Pseudomonadota</taxon>
        <taxon>Alphaproteobacteria</taxon>
        <taxon>Sphingomonadales</taxon>
        <taxon>Sphingomonadaceae</taxon>
        <taxon>Sphingobium</taxon>
    </lineage>
</organism>
<evidence type="ECO:0000256" key="3">
    <source>
        <dbReference type="ARBA" id="ARBA00023163"/>
    </source>
</evidence>
<evidence type="ECO:0000313" key="6">
    <source>
        <dbReference type="Proteomes" id="UP000004550"/>
    </source>
</evidence>
<keyword evidence="3" id="KW-0804">Transcription</keyword>
<dbReference type="AlphaFoldDB" id="A0A1L5BT90"/>
<dbReference type="SMART" id="SM00421">
    <property type="entry name" value="HTH_LUXR"/>
    <property type="match status" value="1"/>
</dbReference>
<dbReference type="PROSITE" id="PS50043">
    <property type="entry name" value="HTH_LUXR_2"/>
    <property type="match status" value="1"/>
</dbReference>
<dbReference type="InterPro" id="IPR000792">
    <property type="entry name" value="Tscrpt_reg_LuxR_C"/>
</dbReference>
<accession>A0A1L5BT90</accession>
<proteinExistence type="predicted"/>
<keyword evidence="2" id="KW-0238">DNA-binding</keyword>
<evidence type="ECO:0000313" key="5">
    <source>
        <dbReference type="EMBL" id="APL96002.1"/>
    </source>
</evidence>